<keyword evidence="1" id="KW-0812">Transmembrane</keyword>
<feature type="transmembrane region" description="Helical" evidence="1">
    <location>
        <begin position="34"/>
        <end position="54"/>
    </location>
</feature>
<accession>A0ABS4PH10</accession>
<reference evidence="3" key="2">
    <citation type="submission" date="2023-07" db="EMBL/GenBank/DDBJ databases">
        <title>Genome mining of underrepresented organisms for secondary metabolites.</title>
        <authorList>
            <person name="D'Agostino P.M."/>
        </authorList>
    </citation>
    <scope>NUCLEOTIDE SEQUENCE [LARGE SCALE GENOMIC DNA]</scope>
    <source>
        <strain evidence="3">WS4403</strain>
    </source>
</reference>
<dbReference type="EMBL" id="JAGGMQ010000001">
    <property type="protein sequence ID" value="MBP2171442.1"/>
    <property type="molecule type" value="Genomic_DNA"/>
</dbReference>
<keyword evidence="3" id="KW-1185">Reference proteome</keyword>
<proteinExistence type="predicted"/>
<dbReference type="Proteomes" id="UP001195624">
    <property type="component" value="Unassembled WGS sequence"/>
</dbReference>
<evidence type="ECO:0000313" key="3">
    <source>
        <dbReference type="Proteomes" id="UP001195624"/>
    </source>
</evidence>
<sequence>MIRQCYLIVVGNFLLKNAKTATIAVALHNLSQRLYYGAFSGVGTVAVFALFSFWELKTTYTYY</sequence>
<feature type="transmembrane region" description="Helical" evidence="1">
    <location>
        <begin position="6"/>
        <end position="27"/>
    </location>
</feature>
<protein>
    <submittedName>
        <fullName evidence="2">Uncharacterized protein</fullName>
    </submittedName>
</protein>
<evidence type="ECO:0000313" key="2">
    <source>
        <dbReference type="EMBL" id="MBP2171442.1"/>
    </source>
</evidence>
<organism evidence="2 3">
    <name type="scientific">Winslowiella toletana</name>
    <dbReference type="NCBI Taxonomy" id="92490"/>
    <lineage>
        <taxon>Bacteria</taxon>
        <taxon>Pseudomonadati</taxon>
        <taxon>Pseudomonadota</taxon>
        <taxon>Gammaproteobacteria</taxon>
        <taxon>Enterobacterales</taxon>
        <taxon>Erwiniaceae</taxon>
        <taxon>Winslowiella</taxon>
    </lineage>
</organism>
<evidence type="ECO:0000256" key="1">
    <source>
        <dbReference type="SAM" id="Phobius"/>
    </source>
</evidence>
<comment type="caution">
    <text evidence="2">The sequence shown here is derived from an EMBL/GenBank/DDBJ whole genome shotgun (WGS) entry which is preliminary data.</text>
</comment>
<keyword evidence="1" id="KW-0472">Membrane</keyword>
<reference evidence="2 3" key="1">
    <citation type="submission" date="2021-03" db="EMBL/GenBank/DDBJ databases">
        <authorList>
            <person name="D'Agostino P."/>
            <person name="Huntemann M."/>
            <person name="Clum A."/>
            <person name="Spunde A."/>
            <person name="Palaniappan K."/>
            <person name="Ritter S."/>
            <person name="Mikhailova N."/>
            <person name="Chen I.-M."/>
            <person name="Stamatis D."/>
            <person name="Reddy T."/>
            <person name="O'Malley R."/>
            <person name="Daum C."/>
            <person name="Shapiro N."/>
            <person name="Ivanova N."/>
            <person name="Kyrpides N."/>
            <person name="Woyke T."/>
        </authorList>
    </citation>
    <scope>NUCLEOTIDE SEQUENCE [LARGE SCALE GENOMIC DNA]</scope>
    <source>
        <strain evidence="2 3">WS4403</strain>
    </source>
</reference>
<keyword evidence="1" id="KW-1133">Transmembrane helix</keyword>
<gene>
    <name evidence="2" type="ORF">J2125_004634</name>
</gene>
<name>A0ABS4PH10_9GAMM</name>